<dbReference type="AlphaFoldDB" id="A0A0A7V2T2"/>
<dbReference type="Pfam" id="PF12804">
    <property type="entry name" value="NTP_transf_3"/>
    <property type="match status" value="1"/>
</dbReference>
<evidence type="ECO:0000313" key="6">
    <source>
        <dbReference type="Proteomes" id="UP000241022"/>
    </source>
</evidence>
<dbReference type="GeneID" id="24817185"/>
<proteinExistence type="predicted"/>
<name>A0A0A7V2T2_9ARCH</name>
<dbReference type="HOGENOM" id="CLU_098907_0_0_2"/>
<dbReference type="PANTHER" id="PTHR19136:SF86">
    <property type="entry name" value="ADENOSYLCOBINAMIDE-PHOSPHATE GUANYLYLTRANSFERASE"/>
    <property type="match status" value="1"/>
</dbReference>
<dbReference type="InterPro" id="IPR025877">
    <property type="entry name" value="MobA-like_NTP_Trfase"/>
</dbReference>
<reference evidence="3 5" key="1">
    <citation type="journal article" date="2015" name="Proc. Natl. Acad. Sci. U.S.A.">
        <title>Genomic and proteomic characterization of "Candidatus Nitrosopelagicus brevis": An ammonia-oxidizing archaeon from the open ocean.</title>
        <authorList>
            <person name="Santoro A.E."/>
            <person name="Dupont C.L."/>
            <person name="Richter R.A."/>
            <person name="Craig M.T."/>
            <person name="Carini P."/>
            <person name="McIlvin M.R."/>
            <person name="Yang Y."/>
            <person name="Orsi W.D."/>
            <person name="Moran D.M."/>
            <person name="Saito M.A."/>
        </authorList>
    </citation>
    <scope>NUCLEOTIDE SEQUENCE [LARGE SCALE GENOMIC DNA]</scope>
    <source>
        <strain evidence="3">CN25</strain>
        <strain evidence="5">V2</strain>
    </source>
</reference>
<dbReference type="RefSeq" id="WP_048106195.1">
    <property type="nucleotide sequence ID" value="NZ_CP007026.1"/>
</dbReference>
<feature type="domain" description="MobA-like NTP transferase" evidence="2">
    <location>
        <begin position="3"/>
        <end position="125"/>
    </location>
</feature>
<evidence type="ECO:0000313" key="5">
    <source>
        <dbReference type="Proteomes" id="UP000030944"/>
    </source>
</evidence>
<dbReference type="EMBL" id="CP007026">
    <property type="protein sequence ID" value="AJA93138.1"/>
    <property type="molecule type" value="Genomic_DNA"/>
</dbReference>
<dbReference type="SUPFAM" id="SSF53448">
    <property type="entry name" value="Nucleotide-diphospho-sugar transferases"/>
    <property type="match status" value="1"/>
</dbReference>
<dbReference type="KEGG" id="nbv:T478_1304"/>
<dbReference type="InterPro" id="IPR029044">
    <property type="entry name" value="Nucleotide-diphossugar_trans"/>
</dbReference>
<evidence type="ECO:0000313" key="3">
    <source>
        <dbReference type="EMBL" id="AJA93138.1"/>
    </source>
</evidence>
<accession>A0A0A7V2T2</accession>
<dbReference type="EMBL" id="LXWN01000002">
    <property type="protein sequence ID" value="PTL87129.1"/>
    <property type="molecule type" value="Genomic_DNA"/>
</dbReference>
<protein>
    <submittedName>
        <fullName evidence="4">5-deoxyadenosylcobinamide phosphate nucleotidyltransferase</fullName>
    </submittedName>
    <submittedName>
        <fullName evidence="3">MobA-like NTP transferase domain protein</fullName>
    </submittedName>
</protein>
<evidence type="ECO:0000256" key="1">
    <source>
        <dbReference type="ARBA" id="ARBA00022679"/>
    </source>
</evidence>
<keyword evidence="6" id="KW-1185">Reference proteome</keyword>
<dbReference type="OrthoDB" id="9782at2157"/>
<dbReference type="GO" id="GO:0016779">
    <property type="term" value="F:nucleotidyltransferase activity"/>
    <property type="evidence" value="ECO:0007669"/>
    <property type="project" value="TreeGrafter"/>
</dbReference>
<evidence type="ECO:0000259" key="2">
    <source>
        <dbReference type="Pfam" id="PF12804"/>
    </source>
</evidence>
<gene>
    <name evidence="4" type="ORF">A7X95_04190</name>
    <name evidence="3" type="ORF">T478_1304</name>
</gene>
<dbReference type="Gene3D" id="3.90.550.10">
    <property type="entry name" value="Spore Coat Polysaccharide Biosynthesis Protein SpsA, Chain A"/>
    <property type="match status" value="1"/>
</dbReference>
<reference evidence="4" key="2">
    <citation type="submission" date="2016-05" db="EMBL/GenBank/DDBJ databases">
        <authorList>
            <person name="Lavstsen T."/>
            <person name="Jespersen J.S."/>
        </authorList>
    </citation>
    <scope>NUCLEOTIDE SEQUENCE [LARGE SCALE GENOMIC DNA]</scope>
    <source>
        <strain evidence="4">U25</strain>
    </source>
</reference>
<dbReference type="Proteomes" id="UP000241022">
    <property type="component" value="Unassembled WGS sequence"/>
</dbReference>
<sequence length="194" mass="21621">MIGLVMAGGKGTRMQSDKEKLLLEYKKPLVLHVVDALKNSNCFEKIIAVTSPNSPQTQKILIENDVKIIETLGDNFVTDLNSILKKLDDYVFVTSGDLPLLDENIVKQIVSASNPKKIWTSVVTTKSFQSSLNLEPECLISLNEEEHVHTGISVVNATQIKNFDSVEEDYLIINDKRVCLNINTKTDFELLGSL</sequence>
<dbReference type="PANTHER" id="PTHR19136">
    <property type="entry name" value="MOLYBDENUM COFACTOR GUANYLYLTRANSFERASE"/>
    <property type="match status" value="1"/>
</dbReference>
<evidence type="ECO:0000313" key="4">
    <source>
        <dbReference type="EMBL" id="PTL87129.1"/>
    </source>
</evidence>
<dbReference type="Proteomes" id="UP000030944">
    <property type="component" value="Chromosome"/>
</dbReference>
<reference evidence="4 6" key="3">
    <citation type="submission" date="2018-04" db="EMBL/GenBank/DDBJ databases">
        <title>Transcriptomics of ammonia oxidizing archaea.</title>
        <authorList>
            <person name="Carini P."/>
        </authorList>
    </citation>
    <scope>NUCLEOTIDE SEQUENCE [LARGE SCALE GENOMIC DNA]</scope>
    <source>
        <strain evidence="4 6">U25</strain>
    </source>
</reference>
<keyword evidence="1 3" id="KW-0808">Transferase</keyword>
<organism evidence="3 5">
    <name type="scientific">Candidatus Nitrosopelagicus brevis</name>
    <dbReference type="NCBI Taxonomy" id="1410606"/>
    <lineage>
        <taxon>Archaea</taxon>
        <taxon>Nitrososphaerota</taxon>
    </lineage>
</organism>
<dbReference type="STRING" id="1410606.T478_1304"/>